<evidence type="ECO:0000256" key="11">
    <source>
        <dbReference type="ARBA" id="ARBA00023136"/>
    </source>
</evidence>
<comment type="subcellular location">
    <subcellularLocation>
        <location evidence="1">Membrane</location>
        <topology evidence="1">Single-pass type I membrane protein</topology>
    </subcellularLocation>
</comment>
<reference evidence="16" key="1">
    <citation type="journal article" date="2018" name="DNA Res.">
        <title>Multiple hybrid de novo genome assembly of finger millet, an orphan allotetraploid crop.</title>
        <authorList>
            <person name="Hatakeyama M."/>
            <person name="Aluri S."/>
            <person name="Balachadran M.T."/>
            <person name="Sivarajan S.R."/>
            <person name="Patrignani A."/>
            <person name="Gruter S."/>
            <person name="Poveda L."/>
            <person name="Shimizu-Inatsugi R."/>
            <person name="Baeten J."/>
            <person name="Francoijs K.J."/>
            <person name="Nataraja K.N."/>
            <person name="Reddy Y.A.N."/>
            <person name="Phadnis S."/>
            <person name="Ravikumar R.L."/>
            <person name="Schlapbach R."/>
            <person name="Sreeman S.M."/>
            <person name="Shimizu K.K."/>
        </authorList>
    </citation>
    <scope>NUCLEOTIDE SEQUENCE</scope>
</reference>
<dbReference type="GO" id="GO:0005886">
    <property type="term" value="C:plasma membrane"/>
    <property type="evidence" value="ECO:0007669"/>
    <property type="project" value="TreeGrafter"/>
</dbReference>
<evidence type="ECO:0000256" key="5">
    <source>
        <dbReference type="ARBA" id="ARBA00022692"/>
    </source>
</evidence>
<organism evidence="16 17">
    <name type="scientific">Eleusine coracana subsp. coracana</name>
    <dbReference type="NCBI Taxonomy" id="191504"/>
    <lineage>
        <taxon>Eukaryota</taxon>
        <taxon>Viridiplantae</taxon>
        <taxon>Streptophyta</taxon>
        <taxon>Embryophyta</taxon>
        <taxon>Tracheophyta</taxon>
        <taxon>Spermatophyta</taxon>
        <taxon>Magnoliopsida</taxon>
        <taxon>Liliopsida</taxon>
        <taxon>Poales</taxon>
        <taxon>Poaceae</taxon>
        <taxon>PACMAD clade</taxon>
        <taxon>Chloridoideae</taxon>
        <taxon>Cynodonteae</taxon>
        <taxon>Eleusininae</taxon>
        <taxon>Eleusine</taxon>
    </lineage>
</organism>
<dbReference type="InterPro" id="IPR018097">
    <property type="entry name" value="EGF_Ca-bd_CS"/>
</dbReference>
<dbReference type="SMART" id="SM00220">
    <property type="entry name" value="S_TKc"/>
    <property type="match status" value="1"/>
</dbReference>
<dbReference type="SUPFAM" id="SSF56112">
    <property type="entry name" value="Protein kinase-like (PK-like)"/>
    <property type="match status" value="1"/>
</dbReference>
<keyword evidence="10 14" id="KW-1133">Transmembrane helix</keyword>
<keyword evidence="11 14" id="KW-0472">Membrane</keyword>
<keyword evidence="3" id="KW-0245">EGF-like domain</keyword>
<dbReference type="GO" id="GO:0004674">
    <property type="term" value="F:protein serine/threonine kinase activity"/>
    <property type="evidence" value="ECO:0007669"/>
    <property type="project" value="UniProtKB-KW"/>
</dbReference>
<keyword evidence="12" id="KW-1015">Disulfide bond</keyword>
<dbReference type="InterPro" id="IPR000742">
    <property type="entry name" value="EGF"/>
</dbReference>
<feature type="domain" description="Protein kinase" evidence="15">
    <location>
        <begin position="244"/>
        <end position="519"/>
    </location>
</feature>
<keyword evidence="2" id="KW-0723">Serine/threonine-protein kinase</keyword>
<evidence type="ECO:0000256" key="12">
    <source>
        <dbReference type="ARBA" id="ARBA00023157"/>
    </source>
</evidence>
<evidence type="ECO:0000256" key="9">
    <source>
        <dbReference type="ARBA" id="ARBA00022840"/>
    </source>
</evidence>
<proteinExistence type="predicted"/>
<dbReference type="Gene3D" id="1.10.510.10">
    <property type="entry name" value="Transferase(Phosphotransferase) domain 1"/>
    <property type="match status" value="1"/>
</dbReference>
<evidence type="ECO:0000256" key="6">
    <source>
        <dbReference type="ARBA" id="ARBA00022729"/>
    </source>
</evidence>
<comment type="caution">
    <text evidence="16">The sequence shown here is derived from an EMBL/GenBank/DDBJ whole genome shotgun (WGS) entry which is preliminary data.</text>
</comment>
<dbReference type="PANTHER" id="PTHR27005">
    <property type="entry name" value="WALL-ASSOCIATED RECEPTOR KINASE-LIKE 21"/>
    <property type="match status" value="1"/>
</dbReference>
<dbReference type="Proteomes" id="UP001054889">
    <property type="component" value="Unassembled WGS sequence"/>
</dbReference>
<dbReference type="InterPro" id="IPR011009">
    <property type="entry name" value="Kinase-like_dom_sf"/>
</dbReference>
<evidence type="ECO:0000256" key="1">
    <source>
        <dbReference type="ARBA" id="ARBA00004479"/>
    </source>
</evidence>
<keyword evidence="7 13" id="KW-0547">Nucleotide-binding</keyword>
<dbReference type="InterPro" id="IPR045274">
    <property type="entry name" value="WAK-like"/>
</dbReference>
<evidence type="ECO:0000256" key="10">
    <source>
        <dbReference type="ARBA" id="ARBA00022989"/>
    </source>
</evidence>
<feature type="binding site" evidence="13">
    <location>
        <position position="272"/>
    </location>
    <ligand>
        <name>ATP</name>
        <dbReference type="ChEBI" id="CHEBI:30616"/>
    </ligand>
</feature>
<dbReference type="Gene3D" id="3.30.200.20">
    <property type="entry name" value="Phosphorylase Kinase, domain 1"/>
    <property type="match status" value="1"/>
</dbReference>
<reference evidence="16" key="2">
    <citation type="submission" date="2021-12" db="EMBL/GenBank/DDBJ databases">
        <title>Resequencing data analysis of finger millet.</title>
        <authorList>
            <person name="Hatakeyama M."/>
            <person name="Aluri S."/>
            <person name="Balachadran M.T."/>
            <person name="Sivarajan S.R."/>
            <person name="Poveda L."/>
            <person name="Shimizu-Inatsugi R."/>
            <person name="Schlapbach R."/>
            <person name="Sreeman S.M."/>
            <person name="Shimizu K.K."/>
        </authorList>
    </citation>
    <scope>NUCLEOTIDE SEQUENCE</scope>
</reference>
<dbReference type="SUPFAM" id="SSF57184">
    <property type="entry name" value="Growth factor receptor domain"/>
    <property type="match status" value="1"/>
</dbReference>
<dbReference type="EMBL" id="BQKI01000097">
    <property type="protein sequence ID" value="GJN38863.1"/>
    <property type="molecule type" value="Genomic_DNA"/>
</dbReference>
<keyword evidence="9 13" id="KW-0067">ATP-binding</keyword>
<gene>
    <name evidence="16" type="primary">gb27941</name>
    <name evidence="16" type="ORF">PR202_gb27941</name>
</gene>
<dbReference type="InterPro" id="IPR000719">
    <property type="entry name" value="Prot_kinase_dom"/>
</dbReference>
<evidence type="ECO:0000256" key="14">
    <source>
        <dbReference type="SAM" id="Phobius"/>
    </source>
</evidence>
<evidence type="ECO:0000256" key="4">
    <source>
        <dbReference type="ARBA" id="ARBA00022679"/>
    </source>
</evidence>
<dbReference type="SMART" id="SM00179">
    <property type="entry name" value="EGF_CA"/>
    <property type="match status" value="1"/>
</dbReference>
<evidence type="ECO:0000256" key="13">
    <source>
        <dbReference type="PROSITE-ProRule" id="PRU10141"/>
    </source>
</evidence>
<evidence type="ECO:0000313" key="16">
    <source>
        <dbReference type="EMBL" id="GJN38863.1"/>
    </source>
</evidence>
<dbReference type="InterPro" id="IPR002049">
    <property type="entry name" value="LE_dom"/>
</dbReference>
<dbReference type="PROSITE" id="PS01187">
    <property type="entry name" value="EGF_CA"/>
    <property type="match status" value="1"/>
</dbReference>
<dbReference type="Pfam" id="PF07714">
    <property type="entry name" value="PK_Tyr_Ser-Thr"/>
    <property type="match status" value="1"/>
</dbReference>
<dbReference type="InterPro" id="IPR001881">
    <property type="entry name" value="EGF-like_Ca-bd_dom"/>
</dbReference>
<protein>
    <recommendedName>
        <fullName evidence="15">Protein kinase domain-containing protein</fullName>
    </recommendedName>
</protein>
<keyword evidence="4" id="KW-0808">Transferase</keyword>
<evidence type="ECO:0000256" key="8">
    <source>
        <dbReference type="ARBA" id="ARBA00022777"/>
    </source>
</evidence>
<dbReference type="InterPro" id="IPR001245">
    <property type="entry name" value="Ser-Thr/Tyr_kinase_cat_dom"/>
</dbReference>
<dbReference type="SMART" id="SM00181">
    <property type="entry name" value="EGF"/>
    <property type="match status" value="2"/>
</dbReference>
<keyword evidence="8" id="KW-0418">Kinase</keyword>
<evidence type="ECO:0000256" key="3">
    <source>
        <dbReference type="ARBA" id="ARBA00022536"/>
    </source>
</evidence>
<dbReference type="GO" id="GO:0005509">
    <property type="term" value="F:calcium ion binding"/>
    <property type="evidence" value="ECO:0007669"/>
    <property type="project" value="InterPro"/>
</dbReference>
<evidence type="ECO:0000256" key="2">
    <source>
        <dbReference type="ARBA" id="ARBA00022527"/>
    </source>
</evidence>
<dbReference type="CDD" id="cd00055">
    <property type="entry name" value="EGF_Lam"/>
    <property type="match status" value="1"/>
</dbReference>
<sequence>MLKLDSIYGNPVSYINITEGVVGIKPTAQNNTGFIVGGPSLFSYSALILPKYLWVAANLSCQEAQQNITTYACVGQNSICLGFNVTLYKNINVYMGYRCQCMPGFQGNPYVPNGCQDVDECETTPGICRRQCHNTIGSYYCTECPEKTQYDATLKRCAHSKRQRSLLLGVAIGLGAGFGTLLLGLSAIFFVHRWRRDIQNKLRRKYFRENQGLLLEQLISSDENASDKTKVFSLDEIEKATNNFDMTRVIGGGGHGMVYKGILSDQRVVAIKISKVIEQSEINQFINEVAILSQISHRNIVRLFGCCLETKVPLLVYDFISNGSLYDILHSAQEDTSSLSWDDCLRIAGESAGALYYLHSAASVSVFHRDVKSSNILLDANYTAKVSDFGASRLVSIDQTHIDTLVQGTFGYLDPEYYHTGQLNEKSDVYSFGVVLVELFTRREPIFTSDSGVKMNLSSYFLSEIKSRPLEEIVAPQIREEASEEEIRSVASLAEMCLKLRGEERPTMKQVEMALHTLRTKRSKSHIAAPGNDQETQPLCFQGFKLLVISHCWLVIGTTTRTNQAKDTTA</sequence>
<dbReference type="PANTHER" id="PTHR27005:SF412">
    <property type="entry name" value="OS04G0307900 PROTEIN"/>
    <property type="match status" value="1"/>
</dbReference>
<dbReference type="PROSITE" id="PS00108">
    <property type="entry name" value="PROTEIN_KINASE_ST"/>
    <property type="match status" value="1"/>
</dbReference>
<evidence type="ECO:0000256" key="7">
    <source>
        <dbReference type="ARBA" id="ARBA00022741"/>
    </source>
</evidence>
<dbReference type="FunFam" id="3.30.200.20:FF:000043">
    <property type="entry name" value="Wall-associated receptor kinase 2"/>
    <property type="match status" value="1"/>
</dbReference>
<dbReference type="GO" id="GO:0005524">
    <property type="term" value="F:ATP binding"/>
    <property type="evidence" value="ECO:0007669"/>
    <property type="project" value="UniProtKB-UniRule"/>
</dbReference>
<dbReference type="InterPro" id="IPR017441">
    <property type="entry name" value="Protein_kinase_ATP_BS"/>
</dbReference>
<evidence type="ECO:0000313" key="17">
    <source>
        <dbReference type="Proteomes" id="UP001054889"/>
    </source>
</evidence>
<dbReference type="PROSITE" id="PS00107">
    <property type="entry name" value="PROTEIN_KINASE_ATP"/>
    <property type="match status" value="1"/>
</dbReference>
<dbReference type="InterPro" id="IPR009030">
    <property type="entry name" value="Growth_fac_rcpt_cys_sf"/>
</dbReference>
<dbReference type="InterPro" id="IPR008271">
    <property type="entry name" value="Ser/Thr_kinase_AS"/>
</dbReference>
<feature type="transmembrane region" description="Helical" evidence="14">
    <location>
        <begin position="166"/>
        <end position="191"/>
    </location>
</feature>
<keyword evidence="5 14" id="KW-0812">Transmembrane</keyword>
<dbReference type="GO" id="GO:0007166">
    <property type="term" value="P:cell surface receptor signaling pathway"/>
    <property type="evidence" value="ECO:0007669"/>
    <property type="project" value="InterPro"/>
</dbReference>
<keyword evidence="17" id="KW-1185">Reference proteome</keyword>
<dbReference type="CDD" id="cd00054">
    <property type="entry name" value="EGF_CA"/>
    <property type="match status" value="1"/>
</dbReference>
<evidence type="ECO:0000259" key="15">
    <source>
        <dbReference type="PROSITE" id="PS50011"/>
    </source>
</evidence>
<dbReference type="PROSITE" id="PS50011">
    <property type="entry name" value="PROTEIN_KINASE_DOM"/>
    <property type="match status" value="1"/>
</dbReference>
<name>A0AAV5FT15_ELECO</name>
<dbReference type="AlphaFoldDB" id="A0AAV5FT15"/>
<accession>A0AAV5FT15</accession>
<dbReference type="InterPro" id="IPR049883">
    <property type="entry name" value="NOTCH1_EGF-like"/>
</dbReference>
<keyword evidence="6" id="KW-0732">Signal</keyword>
<dbReference type="Gene3D" id="2.10.25.10">
    <property type="entry name" value="Laminin"/>
    <property type="match status" value="2"/>
</dbReference>
<dbReference type="FunFam" id="1.10.510.10:FF:000084">
    <property type="entry name" value="Wall-associated receptor kinase 2"/>
    <property type="match status" value="1"/>
</dbReference>
<dbReference type="Pfam" id="PF07645">
    <property type="entry name" value="EGF_CA"/>
    <property type="match status" value="1"/>
</dbReference>